<dbReference type="EMBL" id="UINC01003264">
    <property type="protein sequence ID" value="SVA04782.1"/>
    <property type="molecule type" value="Genomic_DNA"/>
</dbReference>
<dbReference type="Gene3D" id="2.120.10.30">
    <property type="entry name" value="TolB, C-terminal domain"/>
    <property type="match status" value="3"/>
</dbReference>
<organism evidence="2">
    <name type="scientific">marine metagenome</name>
    <dbReference type="NCBI Taxonomy" id="408172"/>
    <lineage>
        <taxon>unclassified sequences</taxon>
        <taxon>metagenomes</taxon>
        <taxon>ecological metagenomes</taxon>
    </lineage>
</organism>
<evidence type="ECO:0000256" key="1">
    <source>
        <dbReference type="ARBA" id="ARBA00009820"/>
    </source>
</evidence>
<dbReference type="AlphaFoldDB" id="A0A381SL49"/>
<gene>
    <name evidence="2" type="ORF">METZ01_LOCUS57636</name>
</gene>
<dbReference type="SUPFAM" id="SSF69304">
    <property type="entry name" value="Tricorn protease N-terminal domain"/>
    <property type="match status" value="1"/>
</dbReference>
<dbReference type="Pfam" id="PF07676">
    <property type="entry name" value="PD40"/>
    <property type="match status" value="5"/>
</dbReference>
<dbReference type="PANTHER" id="PTHR36842">
    <property type="entry name" value="PROTEIN TOLB HOMOLOG"/>
    <property type="match status" value="1"/>
</dbReference>
<dbReference type="InterPro" id="IPR011659">
    <property type="entry name" value="WD40"/>
</dbReference>
<name>A0A381SL49_9ZZZZ</name>
<comment type="similarity">
    <text evidence="1">Belongs to the TolB family.</text>
</comment>
<dbReference type="PANTHER" id="PTHR36842:SF1">
    <property type="entry name" value="PROTEIN TOLB"/>
    <property type="match status" value="1"/>
</dbReference>
<proteinExistence type="inferred from homology"/>
<dbReference type="InterPro" id="IPR011042">
    <property type="entry name" value="6-blade_b-propeller_TolB-like"/>
</dbReference>
<reference evidence="2" key="1">
    <citation type="submission" date="2018-05" db="EMBL/GenBank/DDBJ databases">
        <authorList>
            <person name="Lanie J.A."/>
            <person name="Ng W.-L."/>
            <person name="Kazmierczak K.M."/>
            <person name="Andrzejewski T.M."/>
            <person name="Davidsen T.M."/>
            <person name="Wayne K.J."/>
            <person name="Tettelin H."/>
            <person name="Glass J.I."/>
            <person name="Rusch D."/>
            <person name="Podicherti R."/>
            <person name="Tsui H.-C.T."/>
            <person name="Winkler M.E."/>
        </authorList>
    </citation>
    <scope>NUCLEOTIDE SEQUENCE</scope>
</reference>
<protein>
    <recommendedName>
        <fullName evidence="3">Dipeptidylpeptidase IV N-terminal domain-containing protein</fullName>
    </recommendedName>
</protein>
<evidence type="ECO:0000313" key="2">
    <source>
        <dbReference type="EMBL" id="SVA04782.1"/>
    </source>
</evidence>
<sequence length="355" mass="38879">MWWAVATLSVTVAAVGCSDPELTTQVVEPAVTLGDTDNGERRLTNLRQLTFSGENAEAYYAFDGSRLIFQTRREGVPCDQIYTMELDGTGAQMVSSGDGRTTCGYFFPDGESIVYASTHLGGVECPPEPGFEMGYVWPVYDSYDIFSANPDGSGLTQITDEEGYDAEATVGPDGRIVFTSVRDGDMEIYSMNGDGSDVRRLTNSPGPDGGPFFSADGSKIVFRARAIEPGPELDDYRSLLDQGLWRPTSLEIFVMDTDGGNRRQVTDLAGASFAPFWHPDNERIIFSSNWHNPEGRNFDLFIIGEDGTGLEQVTFNDTFDGFPMFSPDGSELVFASNRDARAEGDTNVFIADWSE</sequence>
<accession>A0A381SL49</accession>
<evidence type="ECO:0008006" key="3">
    <source>
        <dbReference type="Google" id="ProtNLM"/>
    </source>
</evidence>